<name>A0A2T1KDW5_9GAMM</name>
<dbReference type="OrthoDB" id="516834at2"/>
<reference evidence="2 3" key="1">
    <citation type="submission" date="2018-03" db="EMBL/GenBank/DDBJ databases">
        <title>Marinobacter brunus sp. nov., a marine bacterium of Gamma-proteobacteria isolated from the surface seawater of the South China Sea.</title>
        <authorList>
            <person name="Cheng H."/>
            <person name="Wu Y.-H."/>
            <person name="Xamxidin M."/>
            <person name="Xu X.-W."/>
        </authorList>
    </citation>
    <scope>NUCLEOTIDE SEQUENCE [LARGE SCALE GENOMIC DNA]</scope>
    <source>
        <strain evidence="2 3">JCM 30472</strain>
    </source>
</reference>
<keyword evidence="3" id="KW-1185">Reference proteome</keyword>
<dbReference type="Gene3D" id="3.30.2310.20">
    <property type="entry name" value="RelE-like"/>
    <property type="match status" value="1"/>
</dbReference>
<dbReference type="InterPro" id="IPR035093">
    <property type="entry name" value="RelE/ParE_toxin_dom_sf"/>
</dbReference>
<gene>
    <name evidence="2" type="ORF">C7H08_09960</name>
</gene>
<evidence type="ECO:0000313" key="3">
    <source>
        <dbReference type="Proteomes" id="UP000238385"/>
    </source>
</evidence>
<accession>A0A2T1KDW5</accession>
<dbReference type="AlphaFoldDB" id="A0A2T1KDW5"/>
<comment type="caution">
    <text evidence="2">The sequence shown here is derived from an EMBL/GenBank/DDBJ whole genome shotgun (WGS) entry which is preliminary data.</text>
</comment>
<dbReference type="RefSeq" id="WP_106671601.1">
    <property type="nucleotide sequence ID" value="NZ_BMFE01000001.1"/>
</dbReference>
<dbReference type="InterPro" id="IPR007712">
    <property type="entry name" value="RelE/ParE_toxin"/>
</dbReference>
<organism evidence="2 3">
    <name type="scientific">Marinobacter halophilus</name>
    <dbReference type="NCBI Taxonomy" id="1323740"/>
    <lineage>
        <taxon>Bacteria</taxon>
        <taxon>Pseudomonadati</taxon>
        <taxon>Pseudomonadota</taxon>
        <taxon>Gammaproteobacteria</taxon>
        <taxon>Pseudomonadales</taxon>
        <taxon>Marinobacteraceae</taxon>
        <taxon>Marinobacter</taxon>
    </lineage>
</organism>
<sequence>MSPLWTVELSRKARDDFDNIIRHTFENFGHHQAKRYSELIANSLRELSEQGPSHSLANDRSGLIAGIQSIPIQRSTYKARHLVFFKASTDEKVRKLVVVRILHESMDFGEHL</sequence>
<keyword evidence="1" id="KW-1277">Toxin-antitoxin system</keyword>
<dbReference type="EMBL" id="PXNN01000013">
    <property type="protein sequence ID" value="PSF07732.1"/>
    <property type="molecule type" value="Genomic_DNA"/>
</dbReference>
<dbReference type="Pfam" id="PF05016">
    <property type="entry name" value="ParE_toxin"/>
    <property type="match status" value="1"/>
</dbReference>
<evidence type="ECO:0000256" key="1">
    <source>
        <dbReference type="ARBA" id="ARBA00022649"/>
    </source>
</evidence>
<dbReference type="Proteomes" id="UP000238385">
    <property type="component" value="Unassembled WGS sequence"/>
</dbReference>
<proteinExistence type="predicted"/>
<evidence type="ECO:0000313" key="2">
    <source>
        <dbReference type="EMBL" id="PSF07732.1"/>
    </source>
</evidence>
<protein>
    <submittedName>
        <fullName evidence="2">Type II toxin-antitoxin system RelE/ParE family toxin</fullName>
    </submittedName>
</protein>